<reference evidence="1 2" key="1">
    <citation type="submission" date="2019-09" db="EMBL/GenBank/DDBJ databases">
        <title>Draft genome sequences of 48 bacterial type strains from the CCUG.</title>
        <authorList>
            <person name="Tunovic T."/>
            <person name="Pineiro-Iglesias B."/>
            <person name="Unosson C."/>
            <person name="Inganas E."/>
            <person name="Ohlen M."/>
            <person name="Cardew S."/>
            <person name="Jensie-Markopoulos S."/>
            <person name="Salva-Serra F."/>
            <person name="Jaen-Luchoro D."/>
            <person name="Karlsson R."/>
            <person name="Svensson-Stadler L."/>
            <person name="Chun J."/>
            <person name="Moore E."/>
        </authorList>
    </citation>
    <scope>NUCLEOTIDE SEQUENCE [LARGE SCALE GENOMIC DNA]</scope>
    <source>
        <strain evidence="1 2">CCUG 65687</strain>
    </source>
</reference>
<dbReference type="AlphaFoldDB" id="A0A6L3NNQ3"/>
<dbReference type="PANTHER" id="PTHR37941">
    <property type="entry name" value="FUMARASE E-RELATED"/>
    <property type="match status" value="1"/>
</dbReference>
<dbReference type="Proteomes" id="UP000473571">
    <property type="component" value="Unassembled WGS sequence"/>
</dbReference>
<dbReference type="SUPFAM" id="SSF158668">
    <property type="entry name" value="MtlR-like"/>
    <property type="match status" value="1"/>
</dbReference>
<evidence type="ECO:0000313" key="2">
    <source>
        <dbReference type="Proteomes" id="UP000473571"/>
    </source>
</evidence>
<dbReference type="PANTHER" id="PTHR37941:SF1">
    <property type="entry name" value="FUMARASE E-RELATED"/>
    <property type="match status" value="1"/>
</dbReference>
<dbReference type="InterPro" id="IPR007761">
    <property type="entry name" value="MtlR-like"/>
</dbReference>
<dbReference type="EMBL" id="VZOL01000001">
    <property type="protein sequence ID" value="KAB0686538.1"/>
    <property type="molecule type" value="Genomic_DNA"/>
</dbReference>
<dbReference type="Gene3D" id="1.20.120.330">
    <property type="entry name" value="Nucleotidyltransferases domain 2"/>
    <property type="match status" value="1"/>
</dbReference>
<dbReference type="GO" id="GO:0045892">
    <property type="term" value="P:negative regulation of DNA-templated transcription"/>
    <property type="evidence" value="ECO:0007669"/>
    <property type="project" value="TreeGrafter"/>
</dbReference>
<name>A0A6L3NNQ3_9BURK</name>
<comment type="caution">
    <text evidence="1">The sequence shown here is derived from an EMBL/GenBank/DDBJ whole genome shotgun (WGS) entry which is preliminary data.</text>
</comment>
<proteinExistence type="predicted"/>
<dbReference type="RefSeq" id="WP_151002753.1">
    <property type="nucleotide sequence ID" value="NZ_CABVPO010000015.1"/>
</dbReference>
<sequence>MNIEALSVQALRAFAFFARIVPWYTRARKFKHGEGGKVRSINFDDVVNRNDVPEWMRVRFRQMLEDVYNLMNSLALESERASVILAVARIDSDLEKLLQHVLHPKQGTADNLFDSERPLSAFSAKIALARRLGVIDGELESAIQIFRRIRNEFAHEIEASTLRSDRNRDRLAELVKKFEGTELYEASLNLGIGKNHNKSSEQEQMLVCAACIVTTLMIGIDSLKRVDVGRPLTP</sequence>
<organism evidence="1 2">
    <name type="scientific">Burkholderia territorii</name>
    <dbReference type="NCBI Taxonomy" id="1503055"/>
    <lineage>
        <taxon>Bacteria</taxon>
        <taxon>Pseudomonadati</taxon>
        <taxon>Pseudomonadota</taxon>
        <taxon>Betaproteobacteria</taxon>
        <taxon>Burkholderiales</taxon>
        <taxon>Burkholderiaceae</taxon>
        <taxon>Burkholderia</taxon>
        <taxon>Burkholderia cepacia complex</taxon>
    </lineage>
</organism>
<evidence type="ECO:0000313" key="1">
    <source>
        <dbReference type="EMBL" id="KAB0686538.1"/>
    </source>
</evidence>
<protein>
    <recommendedName>
        <fullName evidence="3">DUF4145 domain-containing protein</fullName>
    </recommendedName>
</protein>
<evidence type="ECO:0008006" key="3">
    <source>
        <dbReference type="Google" id="ProtNLM"/>
    </source>
</evidence>
<dbReference type="InterPro" id="IPR038026">
    <property type="entry name" value="MtlR-like_sf"/>
</dbReference>
<accession>A0A6L3NNQ3</accession>
<gene>
    <name evidence="1" type="ORF">F7R13_00155</name>
</gene>